<dbReference type="STRING" id="6216.A0A0R3SCB2"/>
<name>A0A0R3SCB2_HYMDI</name>
<evidence type="ECO:0000256" key="2">
    <source>
        <dbReference type="ARBA" id="ARBA00022884"/>
    </source>
</evidence>
<feature type="domain" description="RRM" evidence="4">
    <location>
        <begin position="10"/>
        <end position="88"/>
    </location>
</feature>
<dbReference type="WBParaSite" id="HDID_0000219501-mRNA-1">
    <property type="protein sequence ID" value="HDID_0000219501-mRNA-1"/>
    <property type="gene ID" value="HDID_0000219501"/>
</dbReference>
<feature type="domain" description="RRM" evidence="4">
    <location>
        <begin position="98"/>
        <end position="175"/>
    </location>
</feature>
<dbReference type="GO" id="GO:0010629">
    <property type="term" value="P:negative regulation of gene expression"/>
    <property type="evidence" value="ECO:0007669"/>
    <property type="project" value="UniProtKB-ARBA"/>
</dbReference>
<dbReference type="Proteomes" id="UP000321570">
    <property type="component" value="Unassembled WGS sequence"/>
</dbReference>
<sequence>MDTGFTIDDCTLYIGDIRPEVTTEMLNELFSEFSPPQYCKIVVDSVTKESRCYGFVGYDTPEKARAALEKFNYRMLLGKPMRIMLRRDDPTDRESGRANLFVKNIPKSFTEANLYAKFRSIGSVLSVKISRNNQGESKGYGYVQFENEEDAVRCIATMNGKLLGNQVIFVEPYKLKKDRLKPPSDFKNVFVKNFRADMDDERLKGIFSEFGEITSSRIMRDARGNSRGFGFVAFKEHASAQAAVTSMNGKVIEGLTLHVSEALTISERQMPTGEHMRVGVNSSPTAQKVLVENLNLSMTEVEFKGALADCQNLISCIIGIDNGQSTGLALLKFASWEDAVNAVQAKNGTFIGSQRVMCALAYYFHEKPSAAQRENIMPHRFI</sequence>
<dbReference type="EMBL" id="CABIJS010000222">
    <property type="protein sequence ID" value="VUZ47209.1"/>
    <property type="molecule type" value="Genomic_DNA"/>
</dbReference>
<dbReference type="PANTHER" id="PTHR24012">
    <property type="entry name" value="RNA BINDING PROTEIN"/>
    <property type="match status" value="1"/>
</dbReference>
<accession>A0A0R3SCB2</accession>
<evidence type="ECO:0000256" key="1">
    <source>
        <dbReference type="ARBA" id="ARBA00022737"/>
    </source>
</evidence>
<dbReference type="EMBL" id="UYSG01000508">
    <property type="protein sequence ID" value="VDL19657.1"/>
    <property type="molecule type" value="Genomic_DNA"/>
</dbReference>
<dbReference type="Gene3D" id="3.30.70.330">
    <property type="match status" value="4"/>
</dbReference>
<keyword evidence="2 3" id="KW-0694">RNA-binding</keyword>
<dbReference type="SMART" id="SM00360">
    <property type="entry name" value="RRM"/>
    <property type="match status" value="4"/>
</dbReference>
<evidence type="ECO:0000313" key="8">
    <source>
        <dbReference type="Proteomes" id="UP000321570"/>
    </source>
</evidence>
<dbReference type="PROSITE" id="PS50102">
    <property type="entry name" value="RRM"/>
    <property type="match status" value="4"/>
</dbReference>
<dbReference type="FunFam" id="3.30.70.330:FF:000383">
    <property type="entry name" value="Sex lethal, isoform D"/>
    <property type="match status" value="1"/>
</dbReference>
<feature type="domain" description="RRM" evidence="4">
    <location>
        <begin position="287"/>
        <end position="363"/>
    </location>
</feature>
<organism evidence="9">
    <name type="scientific">Hymenolepis diminuta</name>
    <name type="common">Rat tapeworm</name>
    <dbReference type="NCBI Taxonomy" id="6216"/>
    <lineage>
        <taxon>Eukaryota</taxon>
        <taxon>Metazoa</taxon>
        <taxon>Spiralia</taxon>
        <taxon>Lophotrochozoa</taxon>
        <taxon>Platyhelminthes</taxon>
        <taxon>Cestoda</taxon>
        <taxon>Eucestoda</taxon>
        <taxon>Cyclophyllidea</taxon>
        <taxon>Hymenolepididae</taxon>
        <taxon>Hymenolepis</taxon>
    </lineage>
</organism>
<evidence type="ECO:0000313" key="9">
    <source>
        <dbReference type="WBParaSite" id="HDID_0000219501-mRNA-1"/>
    </source>
</evidence>
<protein>
    <submittedName>
        <fullName evidence="9">Polyadenylate-binding protein</fullName>
    </submittedName>
</protein>
<dbReference type="Pfam" id="PF00076">
    <property type="entry name" value="RRM_1"/>
    <property type="match status" value="4"/>
</dbReference>
<evidence type="ECO:0000313" key="6">
    <source>
        <dbReference type="EMBL" id="VUZ47209.1"/>
    </source>
</evidence>
<evidence type="ECO:0000259" key="4">
    <source>
        <dbReference type="PROSITE" id="PS50102"/>
    </source>
</evidence>
<dbReference type="InterPro" id="IPR035979">
    <property type="entry name" value="RBD_domain_sf"/>
</dbReference>
<keyword evidence="1" id="KW-0677">Repeat</keyword>
<dbReference type="AlphaFoldDB" id="A0A0R3SCB2"/>
<dbReference type="GO" id="GO:0003729">
    <property type="term" value="F:mRNA binding"/>
    <property type="evidence" value="ECO:0007669"/>
    <property type="project" value="UniProtKB-ARBA"/>
</dbReference>
<keyword evidence="8" id="KW-1185">Reference proteome</keyword>
<dbReference type="GO" id="GO:0005737">
    <property type="term" value="C:cytoplasm"/>
    <property type="evidence" value="ECO:0007669"/>
    <property type="project" value="UniProtKB-ARBA"/>
</dbReference>
<dbReference type="InterPro" id="IPR012677">
    <property type="entry name" value="Nucleotide-bd_a/b_plait_sf"/>
</dbReference>
<dbReference type="SUPFAM" id="SSF54928">
    <property type="entry name" value="RNA-binding domain, RBD"/>
    <property type="match status" value="3"/>
</dbReference>
<dbReference type="InterPro" id="IPR000504">
    <property type="entry name" value="RRM_dom"/>
</dbReference>
<reference evidence="6 8" key="3">
    <citation type="submission" date="2019-07" db="EMBL/GenBank/DDBJ databases">
        <authorList>
            <person name="Jastrzebski P J."/>
            <person name="Paukszto L."/>
            <person name="Jastrzebski P J."/>
        </authorList>
    </citation>
    <scope>NUCLEOTIDE SEQUENCE [LARGE SCALE GENOMIC DNA]</scope>
    <source>
        <strain evidence="6 8">WMS-il1</strain>
    </source>
</reference>
<evidence type="ECO:0000256" key="3">
    <source>
        <dbReference type="PROSITE-ProRule" id="PRU00176"/>
    </source>
</evidence>
<evidence type="ECO:0000313" key="5">
    <source>
        <dbReference type="EMBL" id="VDL19657.1"/>
    </source>
</evidence>
<dbReference type="CDD" id="cd00590">
    <property type="entry name" value="RRM_SF"/>
    <property type="match status" value="1"/>
</dbReference>
<evidence type="ECO:0000313" key="7">
    <source>
        <dbReference type="Proteomes" id="UP000274504"/>
    </source>
</evidence>
<dbReference type="OrthoDB" id="439808at2759"/>
<feature type="domain" description="RRM" evidence="4">
    <location>
        <begin position="187"/>
        <end position="264"/>
    </location>
</feature>
<reference evidence="9" key="1">
    <citation type="submission" date="2017-02" db="UniProtKB">
        <authorList>
            <consortium name="WormBaseParasite"/>
        </authorList>
    </citation>
    <scope>IDENTIFICATION</scope>
</reference>
<gene>
    <name evidence="5" type="ORF">HDID_LOCUS2196</name>
    <name evidence="6" type="ORF">WMSIL1_LOCUS6651</name>
</gene>
<reference evidence="5 7" key="2">
    <citation type="submission" date="2018-11" db="EMBL/GenBank/DDBJ databases">
        <authorList>
            <consortium name="Pathogen Informatics"/>
        </authorList>
    </citation>
    <scope>NUCLEOTIDE SEQUENCE [LARGE SCALE GENOMIC DNA]</scope>
</reference>
<dbReference type="GO" id="GO:0009967">
    <property type="term" value="P:positive regulation of signal transduction"/>
    <property type="evidence" value="ECO:0007669"/>
    <property type="project" value="UniProtKB-ARBA"/>
</dbReference>
<proteinExistence type="predicted"/>
<dbReference type="Proteomes" id="UP000274504">
    <property type="component" value="Unassembled WGS sequence"/>
</dbReference>